<dbReference type="InterPro" id="IPR015927">
    <property type="entry name" value="Peptidase_S24_S26A/B/C"/>
</dbReference>
<keyword evidence="1" id="KW-0805">Transcription regulation</keyword>
<feature type="domain" description="Peptidase S24/S26A/S26B/S26C" evidence="4">
    <location>
        <begin position="102"/>
        <end position="225"/>
    </location>
</feature>
<proteinExistence type="predicted"/>
<dbReference type="Pfam" id="PF00717">
    <property type="entry name" value="Peptidase_S24"/>
    <property type="match status" value="1"/>
</dbReference>
<dbReference type="InterPro" id="IPR036286">
    <property type="entry name" value="LexA/Signal_pep-like_sf"/>
</dbReference>
<name>A0ABX5KW49_9BURK</name>
<comment type="caution">
    <text evidence="5">The sequence shown here is derived from an EMBL/GenBank/DDBJ whole genome shotgun (WGS) entry which is preliminary data.</text>
</comment>
<evidence type="ECO:0000256" key="1">
    <source>
        <dbReference type="ARBA" id="ARBA00023015"/>
    </source>
</evidence>
<reference evidence="5 6" key="1">
    <citation type="submission" date="2018-05" db="EMBL/GenBank/DDBJ databases">
        <title>Genomic Encyclopedia of Type Strains, Phase IV (KMG-V): Genome sequencing to study the core and pangenomes of soil and plant-associated prokaryotes.</title>
        <authorList>
            <person name="Whitman W."/>
        </authorList>
    </citation>
    <scope>NUCLEOTIDE SEQUENCE [LARGE SCALE GENOMIC DNA]</scope>
    <source>
        <strain evidence="5 6">SCZa-39</strain>
    </source>
</reference>
<dbReference type="PANTHER" id="PTHR40661:SF3">
    <property type="entry name" value="FELS-1 PROPHAGE TRANSCRIPTIONAL REGULATOR"/>
    <property type="match status" value="1"/>
</dbReference>
<keyword evidence="6" id="KW-1185">Reference proteome</keyword>
<keyword evidence="2" id="KW-0238">DNA-binding</keyword>
<sequence>MDRRKLVVADVARLFGVKAPSVYDWLNFGRIAKKHLPKLVAEFGHSMQWWIEGKEDDEGAPAEERRLTDGRESVSVRPVLVWENESELGDEYVLIPRLDIKFSAGNGKIVWHVDEKGQKQAFRKTWCNRLGINPGHAATIVADGSSMEPRVLDGDSLVVDYKATNVLDGKVYALAYQSEVYVKRLFKKPDGGLRITSDNTDKVRYPDMDLNSEQVQYVQIIGRVVAVSGAM</sequence>
<dbReference type="SUPFAM" id="SSF51306">
    <property type="entry name" value="LexA/Signal peptidase"/>
    <property type="match status" value="1"/>
</dbReference>
<dbReference type="PANTHER" id="PTHR40661">
    <property type="match status" value="1"/>
</dbReference>
<organism evidence="5 6">
    <name type="scientific">Paraburkholderia unamae</name>
    <dbReference type="NCBI Taxonomy" id="219649"/>
    <lineage>
        <taxon>Bacteria</taxon>
        <taxon>Pseudomonadati</taxon>
        <taxon>Pseudomonadota</taxon>
        <taxon>Betaproteobacteria</taxon>
        <taxon>Burkholderiales</taxon>
        <taxon>Burkholderiaceae</taxon>
        <taxon>Paraburkholderia</taxon>
    </lineage>
</organism>
<evidence type="ECO:0000313" key="5">
    <source>
        <dbReference type="EMBL" id="PVX86447.1"/>
    </source>
</evidence>
<evidence type="ECO:0000256" key="3">
    <source>
        <dbReference type="ARBA" id="ARBA00023163"/>
    </source>
</evidence>
<gene>
    <name evidence="5" type="ORF">C7402_102283</name>
</gene>
<dbReference type="Proteomes" id="UP000245712">
    <property type="component" value="Unassembled WGS sequence"/>
</dbReference>
<dbReference type="CDD" id="cd06529">
    <property type="entry name" value="S24_LexA-like"/>
    <property type="match status" value="1"/>
</dbReference>
<dbReference type="InterPro" id="IPR039418">
    <property type="entry name" value="LexA-like"/>
</dbReference>
<keyword evidence="3" id="KW-0804">Transcription</keyword>
<evidence type="ECO:0000256" key="2">
    <source>
        <dbReference type="ARBA" id="ARBA00023125"/>
    </source>
</evidence>
<dbReference type="EMBL" id="QEOB01000002">
    <property type="protein sequence ID" value="PVX86447.1"/>
    <property type="molecule type" value="Genomic_DNA"/>
</dbReference>
<evidence type="ECO:0000259" key="4">
    <source>
        <dbReference type="Pfam" id="PF00717"/>
    </source>
</evidence>
<protein>
    <submittedName>
        <fullName evidence="5">Phage repressor protein C with HTH and peptisase S24 domain</fullName>
    </submittedName>
</protein>
<dbReference type="Gene3D" id="2.10.109.10">
    <property type="entry name" value="Umud Fragment, subunit A"/>
    <property type="match status" value="1"/>
</dbReference>
<accession>A0ABX5KW49</accession>
<evidence type="ECO:0000313" key="6">
    <source>
        <dbReference type="Proteomes" id="UP000245712"/>
    </source>
</evidence>